<feature type="compositionally biased region" description="Low complexity" evidence="1">
    <location>
        <begin position="227"/>
        <end position="243"/>
    </location>
</feature>
<evidence type="ECO:0000313" key="3">
    <source>
        <dbReference type="Proteomes" id="UP000076761"/>
    </source>
</evidence>
<organism evidence="2 3">
    <name type="scientific">Neolentinus lepideus HHB14362 ss-1</name>
    <dbReference type="NCBI Taxonomy" id="1314782"/>
    <lineage>
        <taxon>Eukaryota</taxon>
        <taxon>Fungi</taxon>
        <taxon>Dikarya</taxon>
        <taxon>Basidiomycota</taxon>
        <taxon>Agaricomycotina</taxon>
        <taxon>Agaricomycetes</taxon>
        <taxon>Gloeophyllales</taxon>
        <taxon>Gloeophyllaceae</taxon>
        <taxon>Neolentinus</taxon>
    </lineage>
</organism>
<reference evidence="2 3" key="1">
    <citation type="journal article" date="2016" name="Mol. Biol. Evol.">
        <title>Comparative Genomics of Early-Diverging Mushroom-Forming Fungi Provides Insights into the Origins of Lignocellulose Decay Capabilities.</title>
        <authorList>
            <person name="Nagy L.G."/>
            <person name="Riley R."/>
            <person name="Tritt A."/>
            <person name="Adam C."/>
            <person name="Daum C."/>
            <person name="Floudas D."/>
            <person name="Sun H."/>
            <person name="Yadav J.S."/>
            <person name="Pangilinan J."/>
            <person name="Larsson K.H."/>
            <person name="Matsuura K."/>
            <person name="Barry K."/>
            <person name="Labutti K."/>
            <person name="Kuo R."/>
            <person name="Ohm R.A."/>
            <person name="Bhattacharya S.S."/>
            <person name="Shirouzu T."/>
            <person name="Yoshinaga Y."/>
            <person name="Martin F.M."/>
            <person name="Grigoriev I.V."/>
            <person name="Hibbett D.S."/>
        </authorList>
    </citation>
    <scope>NUCLEOTIDE SEQUENCE [LARGE SCALE GENOMIC DNA]</scope>
    <source>
        <strain evidence="2 3">HHB14362 ss-1</strain>
    </source>
</reference>
<evidence type="ECO:0000313" key="2">
    <source>
        <dbReference type="EMBL" id="KZT29960.1"/>
    </source>
</evidence>
<keyword evidence="3" id="KW-1185">Reference proteome</keyword>
<gene>
    <name evidence="2" type="ORF">NEOLEDRAFT_489548</name>
</gene>
<feature type="compositionally biased region" description="Polar residues" evidence="1">
    <location>
        <begin position="272"/>
        <end position="282"/>
    </location>
</feature>
<sequence length="448" mass="48982">MTYIGAAVKRRYNANNSSESTASTSTTSSKSSLRFGTSQESQSTSRTSASEHDNSPVFAEPYPLLAKPVLSTSVPRRPAITVPSVTDAIDLTTPSLSSDHDEVSNEDETSQEDKLPHTPPTHTMDLPESPQSTASSPLKGVPAFAPPKTADFYIEPIRDTTSRRPRYLTPPPRVRDQTPSPSYSPILVAFPKRLPSSPLPAASPRRPKPPGRIPGKALRPSRTQTRNSGNLDDLDNDPLSLSSKSVDVEASNGIRSRPVIRPLNVRDKLTRSRSASRVNTASDRSETRHFTRDKNVSQNPRTDTNEASTSRRYAGEASNSRGDRSDFRNSKRDTLHDELRRANASLPLSLEPQPDLFESEVYLGVGTKSKHRGFLAGGGAGGVPVFMGEGYVDGVEVEWEGEVRVIPGLEVEHEGQKQITEHEVQLRQPAQRTVGKKGSGIPRRQRAQ</sequence>
<accession>A0A165VNZ2</accession>
<protein>
    <submittedName>
        <fullName evidence="2">Uncharacterized protein</fullName>
    </submittedName>
</protein>
<feature type="compositionally biased region" description="Basic and acidic residues" evidence="1">
    <location>
        <begin position="321"/>
        <end position="331"/>
    </location>
</feature>
<proteinExistence type="predicted"/>
<feature type="compositionally biased region" description="Polar residues" evidence="1">
    <location>
        <begin position="296"/>
        <end position="311"/>
    </location>
</feature>
<name>A0A165VNZ2_9AGAM</name>
<feature type="region of interest" description="Disordered" evidence="1">
    <location>
        <begin position="265"/>
        <end position="331"/>
    </location>
</feature>
<feature type="compositionally biased region" description="Basic and acidic residues" evidence="1">
    <location>
        <begin position="416"/>
        <end position="425"/>
    </location>
</feature>
<feature type="compositionally biased region" description="Low complexity" evidence="1">
    <location>
        <begin position="17"/>
        <end position="48"/>
    </location>
</feature>
<dbReference type="STRING" id="1314782.A0A165VNZ2"/>
<dbReference type="EMBL" id="KV425553">
    <property type="protein sequence ID" value="KZT29960.1"/>
    <property type="molecule type" value="Genomic_DNA"/>
</dbReference>
<feature type="region of interest" description="Disordered" evidence="1">
    <location>
        <begin position="90"/>
        <end position="253"/>
    </location>
</feature>
<feature type="region of interest" description="Disordered" evidence="1">
    <location>
        <begin position="1"/>
        <end position="59"/>
    </location>
</feature>
<feature type="region of interest" description="Disordered" evidence="1">
    <location>
        <begin position="416"/>
        <end position="448"/>
    </location>
</feature>
<dbReference type="InParanoid" id="A0A165VNZ2"/>
<dbReference type="Proteomes" id="UP000076761">
    <property type="component" value="Unassembled WGS sequence"/>
</dbReference>
<feature type="compositionally biased region" description="Low complexity" evidence="1">
    <location>
        <begin position="191"/>
        <end position="204"/>
    </location>
</feature>
<evidence type="ECO:0000256" key="1">
    <source>
        <dbReference type="SAM" id="MobiDB-lite"/>
    </source>
</evidence>
<feature type="compositionally biased region" description="Basic and acidic residues" evidence="1">
    <location>
        <begin position="283"/>
        <end position="295"/>
    </location>
</feature>
<dbReference type="AlphaFoldDB" id="A0A165VNZ2"/>